<dbReference type="Pfam" id="PF18962">
    <property type="entry name" value="Por_Secre_tail"/>
    <property type="match status" value="1"/>
</dbReference>
<reference evidence="3 4" key="1">
    <citation type="submission" date="2017-10" db="EMBL/GenBank/DDBJ databases">
        <title>Draft genome of Longimonas halophila.</title>
        <authorList>
            <person name="Goh K.M."/>
            <person name="Shamsir M.S."/>
            <person name="Lim S.W."/>
        </authorList>
    </citation>
    <scope>NUCLEOTIDE SEQUENCE [LARGE SCALE GENOMIC DNA]</scope>
    <source>
        <strain evidence="3 4">KCTC 42399</strain>
    </source>
</reference>
<gene>
    <name evidence="3" type="ORF">CRI93_00480</name>
</gene>
<evidence type="ECO:0000313" key="4">
    <source>
        <dbReference type="Proteomes" id="UP000221024"/>
    </source>
</evidence>
<organism evidence="3 4">
    <name type="scientific">Longimonas halophila</name>
    <dbReference type="NCBI Taxonomy" id="1469170"/>
    <lineage>
        <taxon>Bacteria</taxon>
        <taxon>Pseudomonadati</taxon>
        <taxon>Rhodothermota</taxon>
        <taxon>Rhodothermia</taxon>
        <taxon>Rhodothermales</taxon>
        <taxon>Salisaetaceae</taxon>
        <taxon>Longimonas</taxon>
    </lineage>
</organism>
<evidence type="ECO:0000259" key="2">
    <source>
        <dbReference type="Pfam" id="PF18962"/>
    </source>
</evidence>
<comment type="caution">
    <text evidence="3">The sequence shown here is derived from an EMBL/GenBank/DDBJ whole genome shotgun (WGS) entry which is preliminary data.</text>
</comment>
<feature type="region of interest" description="Disordered" evidence="1">
    <location>
        <begin position="309"/>
        <end position="345"/>
    </location>
</feature>
<dbReference type="OrthoDB" id="9808897at2"/>
<dbReference type="NCBIfam" id="TIGR04183">
    <property type="entry name" value="Por_Secre_tail"/>
    <property type="match status" value="1"/>
</dbReference>
<name>A0A2H3P0Z0_9BACT</name>
<dbReference type="EMBL" id="PDEP01000001">
    <property type="protein sequence ID" value="PEN09240.1"/>
    <property type="molecule type" value="Genomic_DNA"/>
</dbReference>
<keyword evidence="4" id="KW-1185">Reference proteome</keyword>
<evidence type="ECO:0000313" key="3">
    <source>
        <dbReference type="EMBL" id="PEN09240.1"/>
    </source>
</evidence>
<proteinExistence type="predicted"/>
<dbReference type="Proteomes" id="UP000221024">
    <property type="component" value="Unassembled WGS sequence"/>
</dbReference>
<dbReference type="AlphaFoldDB" id="A0A2H3P0Z0"/>
<evidence type="ECO:0000256" key="1">
    <source>
        <dbReference type="SAM" id="MobiDB-lite"/>
    </source>
</evidence>
<accession>A0A2H3P0Z0</accession>
<protein>
    <recommendedName>
        <fullName evidence="2">Secretion system C-terminal sorting domain-containing protein</fullName>
    </recommendedName>
</protein>
<dbReference type="InterPro" id="IPR026444">
    <property type="entry name" value="Secre_tail"/>
</dbReference>
<sequence length="1141" mass="127066">MSTCLYLTVAMTGTSYISQLRSALRTLWKRPAVHALVLLLCLSTLALAVAFQLTIVSSDTNDELVFPIEVMGPDGYTRSVSLQVSDAEAASHVYVRAHSIGYPYHHTDIRGYDTDKASIRLNGGDWLNINNSTVECESPESSMRCIDGPMHTVRFRIPLDDLGAVQEGPNVVQFRMNYPIGDNGLGDPSMGYRILALEVQSAGDANLSAGTPTTWDDPGSWTAPEGFDNASDIEAGRELWTQRDLLVEGWNGPTIRASCNDCHVEGGYDLQYFAYSNYAIEQRSEFHGLSETEGRQIAAYIRSIELTTSDGQTIDPPGRPWQPPYQPGPTSIASRSESDHRTSGQSMDAMDQTYWAAGAGTEWVLERDSEMRDYVFPNGVIPDAFAIDGQLNMREAPVSVQMPDWNEWLPEFHPLDVWGDEFESSDAWDWYVNEVPGLINEDRPWRVEDSAERASQQIWRNLKNDWAPPNSAPAPYDYEIARQVPVKWGLVKTFEVFQPNHNEEHAQELYGSEAEPRQWTSFSRVVFDMAPHIIGGKGSGGGIMDRYHDTAWYQHQITLNPGSALTTGLKPVDWKYHFQHLSAVNEPEPHYWRYLISYMKMVQVAHTVPNDYSDTEPRGWYMRHLTPAIADKAHFWGSPLRDMPDDEYRQALNVIMSAYADGLTATDMNDWARRTDDQYGLEPESHVPQYMNRYDRTTYADHFWTALQNFGEYGVAYEVLYDLATWANDAWPEGDWMAHIAPYQDNPPIDDTPSAPTEQTVSLDAGWNIISTRMIDSARPMEEVLAPILDEVILVKDDRGRPFSPSYNLDVLDTWMPDEAYQVYVTSAVELPVEGTARPASDPVEVVQGWNFIPYLPSAPLGVEEATASLGSDLIFMKDMSGDIYLPDPDDPINTIDVLEPGKGYMAYVVDDGTLEYPSADASAAQQLHAMARSETSSGESGGYESSAVLVATGTEWPADTRVWAETEYGERVGHGRVADGALVVPVRGPSSVADVPSAQPGDALTIYTQRPGEDAHAVSVNDIRNVLTDGTHETLTFEPRAVYRARVETPEAATGFAVAGPAPNPVRSQSTISVTVPEATRVRIEVYNTLGQRVATWLDRRLQRGAHEVAIDAGQLASGTYFYRVNAGRHTESRRVTVVR</sequence>
<feature type="compositionally biased region" description="Pro residues" evidence="1">
    <location>
        <begin position="317"/>
        <end position="327"/>
    </location>
</feature>
<dbReference type="Gene3D" id="2.60.40.4070">
    <property type="match status" value="1"/>
</dbReference>
<feature type="domain" description="Secretion system C-terminal sorting" evidence="2">
    <location>
        <begin position="1064"/>
        <end position="1137"/>
    </location>
</feature>